<accession>A0A5J5AU77</accession>
<organism evidence="2 3">
    <name type="scientific">Nyssa sinensis</name>
    <dbReference type="NCBI Taxonomy" id="561372"/>
    <lineage>
        <taxon>Eukaryota</taxon>
        <taxon>Viridiplantae</taxon>
        <taxon>Streptophyta</taxon>
        <taxon>Embryophyta</taxon>
        <taxon>Tracheophyta</taxon>
        <taxon>Spermatophyta</taxon>
        <taxon>Magnoliopsida</taxon>
        <taxon>eudicotyledons</taxon>
        <taxon>Gunneridae</taxon>
        <taxon>Pentapetalae</taxon>
        <taxon>asterids</taxon>
        <taxon>Cornales</taxon>
        <taxon>Nyssaceae</taxon>
        <taxon>Nyssa</taxon>
    </lineage>
</organism>
<dbReference type="PANTHER" id="PTHR13382:SF22">
    <property type="entry name" value="F-BOX PROTEIN SKIP14"/>
    <property type="match status" value="1"/>
</dbReference>
<dbReference type="InterPro" id="IPR036047">
    <property type="entry name" value="F-box-like_dom_sf"/>
</dbReference>
<dbReference type="GO" id="GO:0005737">
    <property type="term" value="C:cytoplasm"/>
    <property type="evidence" value="ECO:0007669"/>
    <property type="project" value="TreeGrafter"/>
</dbReference>
<dbReference type="EMBL" id="CM018042">
    <property type="protein sequence ID" value="KAA8533262.1"/>
    <property type="molecule type" value="Genomic_DNA"/>
</dbReference>
<reference evidence="2 3" key="1">
    <citation type="submission" date="2019-09" db="EMBL/GenBank/DDBJ databases">
        <title>A chromosome-level genome assembly of the Chinese tupelo Nyssa sinensis.</title>
        <authorList>
            <person name="Yang X."/>
            <person name="Kang M."/>
            <person name="Yang Y."/>
            <person name="Xiong H."/>
            <person name="Wang M."/>
            <person name="Zhang Z."/>
            <person name="Wang Z."/>
            <person name="Wu H."/>
            <person name="Ma T."/>
            <person name="Liu J."/>
            <person name="Xi Z."/>
        </authorList>
    </citation>
    <scope>NUCLEOTIDE SEQUENCE [LARGE SCALE GENOMIC DNA]</scope>
    <source>
        <strain evidence="2">J267</strain>
        <tissue evidence="2">Leaf</tissue>
    </source>
</reference>
<dbReference type="Proteomes" id="UP000325577">
    <property type="component" value="Linkage Group LG19"/>
</dbReference>
<feature type="domain" description="F-box" evidence="1">
    <location>
        <begin position="227"/>
        <end position="260"/>
    </location>
</feature>
<dbReference type="Pfam" id="PF12937">
    <property type="entry name" value="F-box-like"/>
    <property type="match status" value="1"/>
</dbReference>
<evidence type="ECO:0000313" key="3">
    <source>
        <dbReference type="Proteomes" id="UP000325577"/>
    </source>
</evidence>
<dbReference type="InterPro" id="IPR001810">
    <property type="entry name" value="F-box_dom"/>
</dbReference>
<evidence type="ECO:0000313" key="2">
    <source>
        <dbReference type="EMBL" id="KAA8533262.1"/>
    </source>
</evidence>
<dbReference type="Gene3D" id="3.80.10.10">
    <property type="entry name" value="Ribonuclease Inhibitor"/>
    <property type="match status" value="1"/>
</dbReference>
<dbReference type="InterPro" id="IPR032675">
    <property type="entry name" value="LRR_dom_sf"/>
</dbReference>
<dbReference type="PANTHER" id="PTHR13382">
    <property type="entry name" value="MITOCHONDRIAL ATP SYNTHASE COUPLING FACTOR B"/>
    <property type="match status" value="1"/>
</dbReference>
<proteinExistence type="predicted"/>
<dbReference type="OrthoDB" id="10044893at2759"/>
<evidence type="ECO:0000259" key="1">
    <source>
        <dbReference type="Pfam" id="PF12937"/>
    </source>
</evidence>
<dbReference type="AlphaFoldDB" id="A0A5J5AU77"/>
<name>A0A5J5AU77_9ASTE</name>
<sequence length="495" mass="55128">MALNFSHRPIFPAHLSEDNLVSPMMIANGYLVEGIPERNSDGFGKPWFSNREVDDCFDYGRDRVDRGGSPDSVSNDILDLLPSDPFGMDISTTFTAITGWLEDLEVDYGGYGRSTIGASKEDYDLFAGLNLIWNRAVRFQAYPGNIQFDDKSNTSYRIDGCTDEKELGSALCEGGFGSVCSMEDIVSFDNENTPDASQQIEKSQEVAGSCSDEDEGASHAALPFALNFLGVRDLFSVERVCRSLRSTVQSDPLLWRSIHIGQPLNERITDDILLQLTSRAQGNLQCLSLVECPRMTDDGLKRVLETNPRLTKLCVPGCTRLSIEGIVNSLKDFNSKCTPGIQHLRIGGLYGVTDKHFEELKFLLGANGHTQQVGNKPRFYNRGNFYVLCDDDRAIDIEVCPRCQKLRLVYDCPADGCQGKDQTQVCRACTLCIARCVQCGRCINDGEYEETFCLEFLCSDCFKQQIKCQEGQDRKVDTTRSLVPPESSHNFCLHG</sequence>
<gene>
    <name evidence="2" type="ORF">F0562_033205</name>
</gene>
<protein>
    <recommendedName>
        <fullName evidence="1">F-box domain-containing protein</fullName>
    </recommendedName>
</protein>
<dbReference type="SUPFAM" id="SSF52047">
    <property type="entry name" value="RNI-like"/>
    <property type="match status" value="1"/>
</dbReference>
<dbReference type="SUPFAM" id="SSF81383">
    <property type="entry name" value="F-box domain"/>
    <property type="match status" value="1"/>
</dbReference>
<dbReference type="InterPro" id="IPR050648">
    <property type="entry name" value="F-box_LRR-repeat"/>
</dbReference>
<keyword evidence="3" id="KW-1185">Reference proteome</keyword>